<dbReference type="KEGG" id="ccj:UL81_04760"/>
<evidence type="ECO:0000256" key="14">
    <source>
        <dbReference type="RuleBase" id="RU366012"/>
    </source>
</evidence>
<feature type="transmembrane region" description="Helical" evidence="14">
    <location>
        <begin position="405"/>
        <end position="428"/>
    </location>
</feature>
<dbReference type="RefSeq" id="WP_035105681.1">
    <property type="nucleotide sequence ID" value="NZ_CP011311.1"/>
</dbReference>
<feature type="transmembrane region" description="Helical" evidence="14">
    <location>
        <begin position="333"/>
        <end position="357"/>
    </location>
</feature>
<dbReference type="PANTHER" id="PTHR48086:SF3">
    <property type="entry name" value="SODIUM_PROLINE SYMPORTER"/>
    <property type="match status" value="1"/>
</dbReference>
<evidence type="ECO:0000256" key="12">
    <source>
        <dbReference type="ARBA" id="ARBA00033708"/>
    </source>
</evidence>
<dbReference type="OrthoDB" id="9789704at2"/>
<dbReference type="NCBIfam" id="TIGR00813">
    <property type="entry name" value="sss"/>
    <property type="match status" value="1"/>
</dbReference>
<dbReference type="CDD" id="cd11475">
    <property type="entry name" value="SLC5sbd_PutP"/>
    <property type="match status" value="1"/>
</dbReference>
<dbReference type="GO" id="GO:0015824">
    <property type="term" value="P:proline transport"/>
    <property type="evidence" value="ECO:0007669"/>
    <property type="project" value="UniProtKB-UniRule"/>
</dbReference>
<feature type="transmembrane region" description="Helical" evidence="14">
    <location>
        <begin position="279"/>
        <end position="305"/>
    </location>
</feature>
<keyword evidence="11 14" id="KW-0739">Sodium transport</keyword>
<feature type="transmembrane region" description="Helical" evidence="14">
    <location>
        <begin position="435"/>
        <end position="454"/>
    </location>
</feature>
<dbReference type="InterPro" id="IPR001734">
    <property type="entry name" value="Na/solute_symporter"/>
</dbReference>
<feature type="transmembrane region" description="Helical" evidence="14">
    <location>
        <begin position="161"/>
        <end position="185"/>
    </location>
</feature>
<evidence type="ECO:0000256" key="5">
    <source>
        <dbReference type="ARBA" id="ARBA00022692"/>
    </source>
</evidence>
<keyword evidence="3 14" id="KW-0813">Transport</keyword>
<dbReference type="InterPro" id="IPR050277">
    <property type="entry name" value="Sodium:Solute_Symporter"/>
</dbReference>
<dbReference type="PROSITE" id="PS00457">
    <property type="entry name" value="NA_SOLUT_SYMP_2"/>
    <property type="match status" value="1"/>
</dbReference>
<comment type="catalytic activity">
    <reaction evidence="12">
        <text>L-proline(in) + Na(+)(in) = L-proline(out) + Na(+)(out)</text>
        <dbReference type="Rhea" id="RHEA:28967"/>
        <dbReference type="ChEBI" id="CHEBI:29101"/>
        <dbReference type="ChEBI" id="CHEBI:60039"/>
    </reaction>
</comment>
<evidence type="ECO:0000256" key="2">
    <source>
        <dbReference type="ARBA" id="ARBA00006434"/>
    </source>
</evidence>
<evidence type="ECO:0000256" key="3">
    <source>
        <dbReference type="ARBA" id="ARBA00022448"/>
    </source>
</evidence>
<protein>
    <recommendedName>
        <fullName evidence="14">Sodium/proline symporter</fullName>
    </recommendedName>
    <alternativeName>
        <fullName evidence="14">Proline permease</fullName>
    </alternativeName>
</protein>
<comment type="subcellular location">
    <subcellularLocation>
        <location evidence="1 14">Cell membrane</location>
        <topology evidence="1 14">Multi-pass membrane protein</topology>
    </subcellularLocation>
</comment>
<dbReference type="PATRIC" id="fig|161896.4.peg.936"/>
<feature type="transmembrane region" description="Helical" evidence="14">
    <location>
        <begin position="68"/>
        <end position="90"/>
    </location>
</feature>
<evidence type="ECO:0000256" key="9">
    <source>
        <dbReference type="ARBA" id="ARBA00023065"/>
    </source>
</evidence>
<dbReference type="AlphaFoldDB" id="A0A0F6QWF2"/>
<evidence type="ECO:0000256" key="11">
    <source>
        <dbReference type="ARBA" id="ARBA00023201"/>
    </source>
</evidence>
<keyword evidence="6 14" id="KW-0769">Symport</keyword>
<keyword evidence="7 14" id="KW-1133">Transmembrane helix</keyword>
<accession>A0A0F6QWF2</accession>
<name>A0A0F6QWF2_9CORY</name>
<dbReference type="InterPro" id="IPR038377">
    <property type="entry name" value="Na/Glc_symporter_sf"/>
</dbReference>
<dbReference type="Pfam" id="PF00474">
    <property type="entry name" value="SSF"/>
    <property type="match status" value="1"/>
</dbReference>
<keyword evidence="5 14" id="KW-0812">Transmembrane</keyword>
<dbReference type="Proteomes" id="UP000033566">
    <property type="component" value="Chromosome"/>
</dbReference>
<evidence type="ECO:0000256" key="8">
    <source>
        <dbReference type="ARBA" id="ARBA00023053"/>
    </source>
</evidence>
<dbReference type="GO" id="GO:0005298">
    <property type="term" value="F:proline:sodium symporter activity"/>
    <property type="evidence" value="ECO:0007669"/>
    <property type="project" value="UniProtKB-UniRule"/>
</dbReference>
<evidence type="ECO:0000256" key="6">
    <source>
        <dbReference type="ARBA" id="ARBA00022847"/>
    </source>
</evidence>
<dbReference type="EMBL" id="CP011311">
    <property type="protein sequence ID" value="AKE38925.1"/>
    <property type="molecule type" value="Genomic_DNA"/>
</dbReference>
<organism evidence="15 16">
    <name type="scientific">Corynebacterium camporealensis</name>
    <dbReference type="NCBI Taxonomy" id="161896"/>
    <lineage>
        <taxon>Bacteria</taxon>
        <taxon>Bacillati</taxon>
        <taxon>Actinomycetota</taxon>
        <taxon>Actinomycetes</taxon>
        <taxon>Mycobacteriales</taxon>
        <taxon>Corynebacteriaceae</taxon>
        <taxon>Corynebacterium</taxon>
    </lineage>
</organism>
<evidence type="ECO:0000256" key="7">
    <source>
        <dbReference type="ARBA" id="ARBA00022989"/>
    </source>
</evidence>
<evidence type="ECO:0000313" key="16">
    <source>
        <dbReference type="Proteomes" id="UP000033566"/>
    </source>
</evidence>
<evidence type="ECO:0000256" key="13">
    <source>
        <dbReference type="RuleBase" id="RU362091"/>
    </source>
</evidence>
<keyword evidence="4 14" id="KW-1003">Cell membrane</keyword>
<reference evidence="15 16" key="1">
    <citation type="journal article" date="2015" name="Genome Announc.">
        <title>Complete Genome Sequence of Corynebacterium camporealensis DSM 44610, Isolated from the Milk of a Manchega Sheep with Subclinical Mastitis.</title>
        <authorList>
            <person name="Ruckert C."/>
            <person name="Albersmeier A."/>
            <person name="Winkler A."/>
            <person name="Tauch A."/>
        </authorList>
    </citation>
    <scope>NUCLEOTIDE SEQUENCE [LARGE SCALE GENOMIC DNA]</scope>
    <source>
        <strain evidence="15 16">DSM 44610</strain>
    </source>
</reference>
<dbReference type="STRING" id="161896.UL81_04760"/>
<dbReference type="PROSITE" id="PS50283">
    <property type="entry name" value="NA_SOLUT_SYMP_3"/>
    <property type="match status" value="1"/>
</dbReference>
<gene>
    <name evidence="15" type="primary">putP1</name>
    <name evidence="15" type="ORF">UL81_04760</name>
</gene>
<keyword evidence="8 14" id="KW-0915">Sodium</keyword>
<feature type="transmembrane region" description="Helical" evidence="14">
    <location>
        <begin position="378"/>
        <end position="399"/>
    </location>
</feature>
<evidence type="ECO:0000256" key="10">
    <source>
        <dbReference type="ARBA" id="ARBA00023136"/>
    </source>
</evidence>
<dbReference type="PANTHER" id="PTHR48086">
    <property type="entry name" value="SODIUM/PROLINE SYMPORTER-RELATED"/>
    <property type="match status" value="1"/>
</dbReference>
<feature type="transmembrane region" description="Helical" evidence="14">
    <location>
        <begin position="6"/>
        <end position="24"/>
    </location>
</feature>
<proteinExistence type="inferred from homology"/>
<keyword evidence="14" id="KW-0029">Amino-acid transport</keyword>
<dbReference type="GO" id="GO:0015193">
    <property type="term" value="F:L-proline transmembrane transporter activity"/>
    <property type="evidence" value="ECO:0007669"/>
    <property type="project" value="TreeGrafter"/>
</dbReference>
<dbReference type="InterPro" id="IPR011851">
    <property type="entry name" value="Na/Pro_symporter"/>
</dbReference>
<dbReference type="Gene3D" id="1.20.1730.10">
    <property type="entry name" value="Sodium/glucose cotransporter"/>
    <property type="match status" value="1"/>
</dbReference>
<feature type="transmembrane region" description="Helical" evidence="14">
    <location>
        <begin position="192"/>
        <end position="209"/>
    </location>
</feature>
<comment type="function">
    <text evidence="14">Catalyzes the sodium-dependent uptake of extracellular L-proline.</text>
</comment>
<sequence length="521" mass="56217">MDTTTWYVIAMIIYLAAMAAIGFWSYKQTDQYDDYVLGGRGLHPFVAALSAGASDMSGWLLMGLPGALFLSGFSEIWMAAGLLVGCWCNWKWVAPRLRAYSEVAGNSITIPSFFENRLGDKSRALRVIAAAIIIFFFTFYVSSGMVSGGRYFESSFGGDYLTGMLIIAAVTVFYTFVGGFLAVSYTDVVQGLLMFVSLLIVPIMAIIALDNPGDIFSFAANNPYGTDGVIDNPDYFNLVAGVSAGVIIGNFAWGLGYFGQPHIIIRFMALRKPSDATQGRRYGITWMFLSILGAVFVALSGTVFFTQENYSITDQESFETIFLDMAQVMFHPLPAGLVLTAVLAAIMSTMSSQLLVVSTSLIEDLFMIFAKRKPSEHVLINLSRTAIVAVAVIAAILAINPSDSILGLVGFAWAGFGAAFGPLVLLALYWKRLNAAGAIAGMVTGAVVTVAWGMSPLADVLYEIVPGFFLALLVTIVVSKVTKEPSAEIQSQFDEATRLATLADKEDVDFEEAGQMAKKEA</sequence>
<dbReference type="NCBIfam" id="TIGR02121">
    <property type="entry name" value="Na_Pro_sym"/>
    <property type="match status" value="1"/>
</dbReference>
<feature type="transmembrane region" description="Helical" evidence="14">
    <location>
        <begin position="460"/>
        <end position="478"/>
    </location>
</feature>
<keyword evidence="16" id="KW-1185">Reference proteome</keyword>
<keyword evidence="9 14" id="KW-0406">Ion transport</keyword>
<dbReference type="GO" id="GO:0031402">
    <property type="term" value="F:sodium ion binding"/>
    <property type="evidence" value="ECO:0007669"/>
    <property type="project" value="UniProtKB-UniRule"/>
</dbReference>
<dbReference type="InterPro" id="IPR018212">
    <property type="entry name" value="Na/solute_symporter_CS"/>
</dbReference>
<evidence type="ECO:0000313" key="15">
    <source>
        <dbReference type="EMBL" id="AKE38925.1"/>
    </source>
</evidence>
<comment type="similarity">
    <text evidence="2 13">Belongs to the sodium:solute symporter (SSF) (TC 2.A.21) family.</text>
</comment>
<evidence type="ECO:0000256" key="4">
    <source>
        <dbReference type="ARBA" id="ARBA00022475"/>
    </source>
</evidence>
<dbReference type="PROSITE" id="PS00456">
    <property type="entry name" value="NA_SOLUT_SYMP_1"/>
    <property type="match status" value="1"/>
</dbReference>
<dbReference type="HOGENOM" id="CLU_018808_15_2_11"/>
<keyword evidence="10 14" id="KW-0472">Membrane</keyword>
<feature type="transmembrane region" description="Helical" evidence="14">
    <location>
        <begin position="124"/>
        <end position="141"/>
    </location>
</feature>
<evidence type="ECO:0000256" key="1">
    <source>
        <dbReference type="ARBA" id="ARBA00004651"/>
    </source>
</evidence>
<dbReference type="GO" id="GO:0005886">
    <property type="term" value="C:plasma membrane"/>
    <property type="evidence" value="ECO:0007669"/>
    <property type="project" value="UniProtKB-SubCell"/>
</dbReference>
<feature type="transmembrane region" description="Helical" evidence="14">
    <location>
        <begin position="235"/>
        <end position="258"/>
    </location>
</feature>